<comment type="caution">
    <text evidence="3">The sequence shown here is derived from an EMBL/GenBank/DDBJ whole genome shotgun (WGS) entry which is preliminary data.</text>
</comment>
<dbReference type="SUPFAM" id="SSF53448">
    <property type="entry name" value="Nucleotide-diphospho-sugar transferases"/>
    <property type="match status" value="1"/>
</dbReference>
<feature type="domain" description="Glycosyltransferase 2-like" evidence="2">
    <location>
        <begin position="9"/>
        <end position="104"/>
    </location>
</feature>
<dbReference type="PANTHER" id="PTHR43630:SF2">
    <property type="entry name" value="GLYCOSYLTRANSFERASE"/>
    <property type="match status" value="1"/>
</dbReference>
<gene>
    <name evidence="3" type="ORF">RXV94_08045</name>
</gene>
<dbReference type="Gene3D" id="3.90.550.10">
    <property type="entry name" value="Spore Coat Polysaccharide Biosynthesis Protein SpsA, Chain A"/>
    <property type="match status" value="1"/>
</dbReference>
<reference evidence="3 4" key="1">
    <citation type="submission" date="2023-10" db="EMBL/GenBank/DDBJ databases">
        <title>Marimonas sp. nov. isolated from tidal mud flat.</title>
        <authorList>
            <person name="Jaincy N.J."/>
            <person name="Srinivasan S."/>
            <person name="Lee S.-S."/>
        </authorList>
    </citation>
    <scope>NUCLEOTIDE SEQUENCE [LARGE SCALE GENOMIC DNA]</scope>
    <source>
        <strain evidence="3 4">MJ-SS3</strain>
    </source>
</reference>
<dbReference type="PANTHER" id="PTHR43630">
    <property type="entry name" value="POLY-BETA-1,6-N-ACETYL-D-GLUCOSAMINE SYNTHASE"/>
    <property type="match status" value="1"/>
</dbReference>
<dbReference type="Proteomes" id="UP001268651">
    <property type="component" value="Unassembled WGS sequence"/>
</dbReference>
<dbReference type="InterPro" id="IPR029044">
    <property type="entry name" value="Nucleotide-diphossugar_trans"/>
</dbReference>
<dbReference type="EC" id="2.4.-.-" evidence="3"/>
<dbReference type="CDD" id="cd02511">
    <property type="entry name" value="Beta4Glucosyltransferase"/>
    <property type="match status" value="1"/>
</dbReference>
<dbReference type="GO" id="GO:0016757">
    <property type="term" value="F:glycosyltransferase activity"/>
    <property type="evidence" value="ECO:0007669"/>
    <property type="project" value="UniProtKB-KW"/>
</dbReference>
<comment type="similarity">
    <text evidence="1">Belongs to the glycosyltransferase 2 family. WaaE/KdtX subfamily.</text>
</comment>
<keyword evidence="3" id="KW-0808">Transferase</keyword>
<proteinExistence type="inferred from homology"/>
<evidence type="ECO:0000313" key="4">
    <source>
        <dbReference type="Proteomes" id="UP001268651"/>
    </source>
</evidence>
<dbReference type="InterPro" id="IPR001173">
    <property type="entry name" value="Glyco_trans_2-like"/>
</dbReference>
<organism evidence="3 4">
    <name type="scientific">Gilvirhabdus luticola</name>
    <dbReference type="NCBI Taxonomy" id="3079858"/>
    <lineage>
        <taxon>Bacteria</taxon>
        <taxon>Pseudomonadati</taxon>
        <taxon>Bacteroidota</taxon>
        <taxon>Flavobacteriia</taxon>
        <taxon>Flavobacteriales</taxon>
        <taxon>Flavobacteriaceae</taxon>
        <taxon>Gilvirhabdus</taxon>
    </lineage>
</organism>
<protein>
    <submittedName>
        <fullName evidence="3">Glycosyltransferase family 2 protein</fullName>
        <ecNumber evidence="3">2.4.-.-</ecNumber>
    </submittedName>
</protein>
<evidence type="ECO:0000259" key="2">
    <source>
        <dbReference type="Pfam" id="PF00535"/>
    </source>
</evidence>
<accession>A0ABU3U6R8</accession>
<evidence type="ECO:0000256" key="1">
    <source>
        <dbReference type="ARBA" id="ARBA00038494"/>
    </source>
</evidence>
<keyword evidence="4" id="KW-1185">Reference proteome</keyword>
<keyword evidence="3" id="KW-0328">Glycosyltransferase</keyword>
<dbReference type="RefSeq" id="WP_316662054.1">
    <property type="nucleotide sequence ID" value="NZ_JAWHTF010000003.1"/>
</dbReference>
<dbReference type="Pfam" id="PF00535">
    <property type="entry name" value="Glycos_transf_2"/>
    <property type="match status" value="1"/>
</dbReference>
<dbReference type="EMBL" id="JAWHTF010000003">
    <property type="protein sequence ID" value="MDU8886108.1"/>
    <property type="molecule type" value="Genomic_DNA"/>
</dbReference>
<name>A0ABU3U6R8_9FLAO</name>
<sequence>MENSKISGLIITYNEEELVDDVIENISFVDELIVVDSFSTDKTISKLNKYNHVKVVQRNFKNFSDQRNFAIQQAQYPWILFIDADERITKELRSEILETVSNPSIEVAFKFPRKFVFGDKLIKFSGLQTDFIYRLFKKGFAQYNLDQTVHEKLEVNGKSKTLSNVMLHYSYSDYESYKKKTEHYAILKAQELFEQGKKPTFFDFYIKPAYKFLYNYIFRLGVLDGKAGYIICKLNAYGVKYRFKKLEKLISSSPKK</sequence>
<evidence type="ECO:0000313" key="3">
    <source>
        <dbReference type="EMBL" id="MDU8886108.1"/>
    </source>
</evidence>